<feature type="transmembrane region" description="Helical" evidence="15">
    <location>
        <begin position="97"/>
        <end position="120"/>
    </location>
</feature>
<dbReference type="Pfam" id="PF01794">
    <property type="entry name" value="Ferric_reduct"/>
    <property type="match status" value="1"/>
</dbReference>
<feature type="transmembrane region" description="Helical" evidence="15">
    <location>
        <begin position="31"/>
        <end position="52"/>
    </location>
</feature>
<feature type="domain" description="FAD-binding FR-type" evidence="16">
    <location>
        <begin position="300"/>
        <end position="407"/>
    </location>
</feature>
<evidence type="ECO:0000256" key="13">
    <source>
        <dbReference type="ARBA" id="ARBA00048483"/>
    </source>
</evidence>
<evidence type="ECO:0000259" key="16">
    <source>
        <dbReference type="PROSITE" id="PS51384"/>
    </source>
</evidence>
<keyword evidence="7" id="KW-0249">Electron transport</keyword>
<feature type="transmembrane region" description="Helical" evidence="15">
    <location>
        <begin position="208"/>
        <end position="226"/>
    </location>
</feature>
<feature type="compositionally biased region" description="Basic and acidic residues" evidence="14">
    <location>
        <begin position="498"/>
        <end position="510"/>
    </location>
</feature>
<evidence type="ECO:0000256" key="3">
    <source>
        <dbReference type="ARBA" id="ARBA00012668"/>
    </source>
</evidence>
<keyword evidence="12" id="KW-0325">Glycoprotein</keyword>
<accession>A0A9P6EFQ6</accession>
<dbReference type="GO" id="GO:0006879">
    <property type="term" value="P:intracellular iron ion homeostasis"/>
    <property type="evidence" value="ECO:0007669"/>
    <property type="project" value="TreeGrafter"/>
</dbReference>
<dbReference type="GO" id="GO:0005886">
    <property type="term" value="C:plasma membrane"/>
    <property type="evidence" value="ECO:0007669"/>
    <property type="project" value="UniProtKB-SubCell"/>
</dbReference>
<proteinExistence type="inferred from homology"/>
<dbReference type="SFLD" id="SFLDG01168">
    <property type="entry name" value="Ferric_reductase_subgroup_(FRE"/>
    <property type="match status" value="1"/>
</dbReference>
<keyword evidence="4" id="KW-0813">Transport</keyword>
<evidence type="ECO:0000256" key="5">
    <source>
        <dbReference type="ARBA" id="ARBA00022475"/>
    </source>
</evidence>
<dbReference type="PROSITE" id="PS51384">
    <property type="entry name" value="FAD_FR"/>
    <property type="match status" value="1"/>
</dbReference>
<evidence type="ECO:0000256" key="4">
    <source>
        <dbReference type="ARBA" id="ARBA00022448"/>
    </source>
</evidence>
<dbReference type="InterPro" id="IPR013130">
    <property type="entry name" value="Fe3_Rdtase_TM_dom"/>
</dbReference>
<keyword evidence="6 15" id="KW-0812">Transmembrane</keyword>
<evidence type="ECO:0000256" key="15">
    <source>
        <dbReference type="SAM" id="Phobius"/>
    </source>
</evidence>
<keyword evidence="8 15" id="KW-1133">Transmembrane helix</keyword>
<dbReference type="SUPFAM" id="SSF63380">
    <property type="entry name" value="Riboflavin synthase domain-like"/>
    <property type="match status" value="1"/>
</dbReference>
<comment type="subcellular location">
    <subcellularLocation>
        <location evidence="1">Cell membrane</location>
        <topology evidence="1">Multi-pass membrane protein</topology>
    </subcellularLocation>
</comment>
<dbReference type="Pfam" id="PF08022">
    <property type="entry name" value="FAD_binding_8"/>
    <property type="match status" value="1"/>
</dbReference>
<dbReference type="PANTHER" id="PTHR32361">
    <property type="entry name" value="FERRIC/CUPRIC REDUCTASE TRANSMEMBRANE COMPONENT"/>
    <property type="match status" value="1"/>
</dbReference>
<sequence>MPNAFTKVAVAKPNPDKVLRVARTLVYPQHLIWLIVGCIALLSIVNFASLAWRHFSRGRRYSSSTRHAISVTRIHLAAADTLQALAFRWTLPIGNSFSINFFEFAVCVAYVAALLSWSFADTTSLGGVKFDAHYYSNRAGRIAASQLPILGAFGMRNNIIALLTGIGFDKINLLHRTAARAICLLVWIHAGGRLALGLSGDDVMAENPWVQCGVLAGSSLTLLCFLTVRPIRNWNYEFFIVIHFIFVFIMLIALYFHTRARFITYWGIWPTMVIWGTDRFISLLRITLLNFSYLNPFSSKESKRALDASIEVLSPLFLRVSFKRPAYFRWRPGQSAFICFPTISALPWESHPFTISSLPKATLDGSNEIVFLLRVHRGLTARLLKEAKVEKTYPVFINGPYSNPPVLGGYNTVMLIAGGSGISFALPLFEYLTSMPQSSKDRPQRVVLIWAIRDADHAQWLAPAIRNIPGDLSVSVKIFVTSDKTAVSAENSADVSLSDEKTEEPGLHDRPLVSVDYGRPSITAIVKNEVEKSRGRMCVNVCGPSGLIEATRVAVRKPRPMDILRGGPTITLHVEGFGG</sequence>
<gene>
    <name evidence="17" type="ORF">CPB83DRAFT_813677</name>
</gene>
<comment type="catalytic activity">
    <reaction evidence="13">
        <text>2 a Fe(II)-siderophore + NADP(+) + H(+) = 2 a Fe(III)-siderophore + NADPH</text>
        <dbReference type="Rhea" id="RHEA:28795"/>
        <dbReference type="Rhea" id="RHEA-COMP:11342"/>
        <dbReference type="Rhea" id="RHEA-COMP:11344"/>
        <dbReference type="ChEBI" id="CHEBI:15378"/>
        <dbReference type="ChEBI" id="CHEBI:29033"/>
        <dbReference type="ChEBI" id="CHEBI:29034"/>
        <dbReference type="ChEBI" id="CHEBI:57783"/>
        <dbReference type="ChEBI" id="CHEBI:58349"/>
        <dbReference type="EC" id="1.16.1.9"/>
    </reaction>
</comment>
<organism evidence="17 18">
    <name type="scientific">Crepidotus variabilis</name>
    <dbReference type="NCBI Taxonomy" id="179855"/>
    <lineage>
        <taxon>Eukaryota</taxon>
        <taxon>Fungi</taxon>
        <taxon>Dikarya</taxon>
        <taxon>Basidiomycota</taxon>
        <taxon>Agaricomycotina</taxon>
        <taxon>Agaricomycetes</taxon>
        <taxon>Agaricomycetidae</taxon>
        <taxon>Agaricales</taxon>
        <taxon>Agaricineae</taxon>
        <taxon>Crepidotaceae</taxon>
        <taxon>Crepidotus</taxon>
    </lineage>
</organism>
<keyword evidence="10" id="KW-0406">Ion transport</keyword>
<evidence type="ECO:0000313" key="17">
    <source>
        <dbReference type="EMBL" id="KAF9528716.1"/>
    </source>
</evidence>
<evidence type="ECO:0000256" key="6">
    <source>
        <dbReference type="ARBA" id="ARBA00022692"/>
    </source>
</evidence>
<dbReference type="InterPro" id="IPR017938">
    <property type="entry name" value="Riboflavin_synthase-like_b-brl"/>
</dbReference>
<evidence type="ECO:0000256" key="12">
    <source>
        <dbReference type="ARBA" id="ARBA00023180"/>
    </source>
</evidence>
<dbReference type="EC" id="1.16.1.9" evidence="3"/>
<dbReference type="InterPro" id="IPR013121">
    <property type="entry name" value="Fe_red_NAD-bd_6"/>
</dbReference>
<evidence type="ECO:0000256" key="2">
    <source>
        <dbReference type="ARBA" id="ARBA00006278"/>
    </source>
</evidence>
<dbReference type="AlphaFoldDB" id="A0A9P6EFQ6"/>
<evidence type="ECO:0000256" key="9">
    <source>
        <dbReference type="ARBA" id="ARBA00023002"/>
    </source>
</evidence>
<evidence type="ECO:0000256" key="11">
    <source>
        <dbReference type="ARBA" id="ARBA00023136"/>
    </source>
</evidence>
<dbReference type="PANTHER" id="PTHR32361:SF9">
    <property type="entry name" value="FERRIC REDUCTASE TRANSMEMBRANE COMPONENT 3-RELATED"/>
    <property type="match status" value="1"/>
</dbReference>
<dbReference type="Proteomes" id="UP000807306">
    <property type="component" value="Unassembled WGS sequence"/>
</dbReference>
<keyword evidence="5" id="KW-1003">Cell membrane</keyword>
<dbReference type="SUPFAM" id="SSF52343">
    <property type="entry name" value="Ferredoxin reductase-like, C-terminal NADP-linked domain"/>
    <property type="match status" value="1"/>
</dbReference>
<dbReference type="InterPro" id="IPR013112">
    <property type="entry name" value="FAD-bd_8"/>
</dbReference>
<evidence type="ECO:0000256" key="1">
    <source>
        <dbReference type="ARBA" id="ARBA00004651"/>
    </source>
</evidence>
<comment type="similarity">
    <text evidence="2">Belongs to the ferric reductase (FRE) family.</text>
</comment>
<keyword evidence="11 15" id="KW-0472">Membrane</keyword>
<keyword evidence="18" id="KW-1185">Reference proteome</keyword>
<evidence type="ECO:0000313" key="18">
    <source>
        <dbReference type="Proteomes" id="UP000807306"/>
    </source>
</evidence>
<dbReference type="EMBL" id="MU157851">
    <property type="protein sequence ID" value="KAF9528716.1"/>
    <property type="molecule type" value="Genomic_DNA"/>
</dbReference>
<evidence type="ECO:0000256" key="10">
    <source>
        <dbReference type="ARBA" id="ARBA00023065"/>
    </source>
</evidence>
<dbReference type="Pfam" id="PF08030">
    <property type="entry name" value="NAD_binding_6"/>
    <property type="match status" value="1"/>
</dbReference>
<keyword evidence="9" id="KW-0560">Oxidoreductase</keyword>
<dbReference type="GO" id="GO:0052851">
    <property type="term" value="F:ferric-chelate reductase (NADPH) activity"/>
    <property type="evidence" value="ECO:0007669"/>
    <property type="project" value="UniProtKB-EC"/>
</dbReference>
<dbReference type="SFLD" id="SFLDS00052">
    <property type="entry name" value="Ferric_Reductase_Domain"/>
    <property type="match status" value="1"/>
</dbReference>
<name>A0A9P6EFQ6_9AGAR</name>
<dbReference type="GO" id="GO:0015677">
    <property type="term" value="P:copper ion import"/>
    <property type="evidence" value="ECO:0007669"/>
    <property type="project" value="TreeGrafter"/>
</dbReference>
<feature type="region of interest" description="Disordered" evidence="14">
    <location>
        <begin position="491"/>
        <end position="510"/>
    </location>
</feature>
<dbReference type="CDD" id="cd06186">
    <property type="entry name" value="NOX_Duox_like_FAD_NADP"/>
    <property type="match status" value="1"/>
</dbReference>
<evidence type="ECO:0000256" key="8">
    <source>
        <dbReference type="ARBA" id="ARBA00022989"/>
    </source>
</evidence>
<dbReference type="Gene3D" id="3.40.50.80">
    <property type="entry name" value="Nucleotide-binding domain of ferredoxin-NADP reductase (FNR) module"/>
    <property type="match status" value="1"/>
</dbReference>
<feature type="transmembrane region" description="Helical" evidence="15">
    <location>
        <begin position="238"/>
        <end position="257"/>
    </location>
</feature>
<dbReference type="OrthoDB" id="17725at2759"/>
<dbReference type="GO" id="GO:0006826">
    <property type="term" value="P:iron ion transport"/>
    <property type="evidence" value="ECO:0007669"/>
    <property type="project" value="TreeGrafter"/>
</dbReference>
<evidence type="ECO:0000256" key="14">
    <source>
        <dbReference type="SAM" id="MobiDB-lite"/>
    </source>
</evidence>
<dbReference type="InterPro" id="IPR039261">
    <property type="entry name" value="FNR_nucleotide-bd"/>
</dbReference>
<dbReference type="InterPro" id="IPR051410">
    <property type="entry name" value="Ferric/Cupric_Reductase"/>
</dbReference>
<reference evidence="17" key="1">
    <citation type="submission" date="2020-11" db="EMBL/GenBank/DDBJ databases">
        <authorList>
            <consortium name="DOE Joint Genome Institute"/>
            <person name="Ahrendt S."/>
            <person name="Riley R."/>
            <person name="Andreopoulos W."/>
            <person name="Labutti K."/>
            <person name="Pangilinan J."/>
            <person name="Ruiz-Duenas F.J."/>
            <person name="Barrasa J.M."/>
            <person name="Sanchez-Garcia M."/>
            <person name="Camarero S."/>
            <person name="Miyauchi S."/>
            <person name="Serrano A."/>
            <person name="Linde D."/>
            <person name="Babiker R."/>
            <person name="Drula E."/>
            <person name="Ayuso-Fernandez I."/>
            <person name="Pacheco R."/>
            <person name="Padilla G."/>
            <person name="Ferreira P."/>
            <person name="Barriuso J."/>
            <person name="Kellner H."/>
            <person name="Castanera R."/>
            <person name="Alfaro M."/>
            <person name="Ramirez L."/>
            <person name="Pisabarro A.G."/>
            <person name="Kuo A."/>
            <person name="Tritt A."/>
            <person name="Lipzen A."/>
            <person name="He G."/>
            <person name="Yan M."/>
            <person name="Ng V."/>
            <person name="Cullen D."/>
            <person name="Martin F."/>
            <person name="Rosso M.-N."/>
            <person name="Henrissat B."/>
            <person name="Hibbett D."/>
            <person name="Martinez A.T."/>
            <person name="Grigoriev I.V."/>
        </authorList>
    </citation>
    <scope>NUCLEOTIDE SEQUENCE</scope>
    <source>
        <strain evidence="17">CBS 506.95</strain>
    </source>
</reference>
<dbReference type="InterPro" id="IPR017927">
    <property type="entry name" value="FAD-bd_FR_type"/>
</dbReference>
<comment type="caution">
    <text evidence="17">The sequence shown here is derived from an EMBL/GenBank/DDBJ whole genome shotgun (WGS) entry which is preliminary data.</text>
</comment>
<protein>
    <recommendedName>
        <fullName evidence="3">ferric-chelate reductase (NADPH)</fullName>
        <ecNumber evidence="3">1.16.1.9</ecNumber>
    </recommendedName>
</protein>
<evidence type="ECO:0000256" key="7">
    <source>
        <dbReference type="ARBA" id="ARBA00022982"/>
    </source>
</evidence>